<dbReference type="GO" id="GO:0016491">
    <property type="term" value="F:oxidoreductase activity"/>
    <property type="evidence" value="ECO:0007669"/>
    <property type="project" value="UniProtKB-KW"/>
</dbReference>
<dbReference type="PANTHER" id="PTHR42934">
    <property type="entry name" value="GLYCOLATE OXIDASE SUBUNIT GLCD"/>
    <property type="match status" value="1"/>
</dbReference>
<accession>D7BEW9</accession>
<dbReference type="PANTHER" id="PTHR42934:SF1">
    <property type="entry name" value="GLYCOLATE OXIDASE SUBUNIT GLCD"/>
    <property type="match status" value="1"/>
</dbReference>
<name>D7BEW9_ALLS1</name>
<dbReference type="PROSITE" id="PS51387">
    <property type="entry name" value="FAD_PCMH"/>
    <property type="match status" value="1"/>
</dbReference>
<evidence type="ECO:0000259" key="6">
    <source>
        <dbReference type="PROSITE" id="PS51387"/>
    </source>
</evidence>
<dbReference type="InterPro" id="IPR004113">
    <property type="entry name" value="FAD-bd_oxidored_4_C"/>
</dbReference>
<dbReference type="OrthoDB" id="9767256at2"/>
<dbReference type="InterPro" id="IPR051914">
    <property type="entry name" value="FAD-linked_OxidoTrans_Type4"/>
</dbReference>
<feature type="domain" description="FAD-binding PCMH-type" evidence="6">
    <location>
        <begin position="42"/>
        <end position="220"/>
    </location>
</feature>
<dbReference type="SUPFAM" id="SSF55103">
    <property type="entry name" value="FAD-linked oxidases, C-terminal domain"/>
    <property type="match status" value="1"/>
</dbReference>
<dbReference type="InterPro" id="IPR016169">
    <property type="entry name" value="FAD-bd_PCMH_sub2"/>
</dbReference>
<dbReference type="InterPro" id="IPR036318">
    <property type="entry name" value="FAD-bd_PCMH-like_sf"/>
</dbReference>
<keyword evidence="3" id="KW-0274">FAD</keyword>
<evidence type="ECO:0000313" key="8">
    <source>
        <dbReference type="Proteomes" id="UP000001916"/>
    </source>
</evidence>
<evidence type="ECO:0000256" key="3">
    <source>
        <dbReference type="ARBA" id="ARBA00022827"/>
    </source>
</evidence>
<dbReference type="AlphaFoldDB" id="D7BEW9"/>
<protein>
    <submittedName>
        <fullName evidence="7">FAD linked oxidase domain protein</fullName>
    </submittedName>
</protein>
<dbReference type="InterPro" id="IPR016164">
    <property type="entry name" value="FAD-linked_Oxase-like_C"/>
</dbReference>
<evidence type="ECO:0000256" key="1">
    <source>
        <dbReference type="ARBA" id="ARBA00001974"/>
    </source>
</evidence>
<dbReference type="RefSeq" id="WP_013157891.1">
    <property type="nucleotide sequence ID" value="NC_014212.1"/>
</dbReference>
<comment type="cofactor">
    <cofactor evidence="1">
        <name>FAD</name>
        <dbReference type="ChEBI" id="CHEBI:57692"/>
    </cofactor>
</comment>
<dbReference type="KEGG" id="msv:Mesil_1429"/>
<gene>
    <name evidence="7" type="ordered locus">Mesil_1429</name>
</gene>
<dbReference type="InterPro" id="IPR016171">
    <property type="entry name" value="Vanillyl_alc_oxidase_C-sub2"/>
</dbReference>
<dbReference type="InterPro" id="IPR006094">
    <property type="entry name" value="Oxid_FAD_bind_N"/>
</dbReference>
<evidence type="ECO:0000256" key="5">
    <source>
        <dbReference type="SAM" id="MobiDB-lite"/>
    </source>
</evidence>
<dbReference type="InterPro" id="IPR016166">
    <property type="entry name" value="FAD-bd_PCMH"/>
</dbReference>
<dbReference type="Pfam" id="PF02913">
    <property type="entry name" value="FAD-oxidase_C"/>
    <property type="match status" value="1"/>
</dbReference>
<organism evidence="7 8">
    <name type="scientific">Allomeiothermus silvanus (strain ATCC 700542 / DSM 9946 / NBRC 106475 / NCIMB 13440 / VI-R2)</name>
    <name type="common">Thermus silvanus</name>
    <dbReference type="NCBI Taxonomy" id="526227"/>
    <lineage>
        <taxon>Bacteria</taxon>
        <taxon>Thermotogati</taxon>
        <taxon>Deinococcota</taxon>
        <taxon>Deinococci</taxon>
        <taxon>Thermales</taxon>
        <taxon>Thermaceae</taxon>
        <taxon>Allomeiothermus</taxon>
    </lineage>
</organism>
<dbReference type="GO" id="GO:0071949">
    <property type="term" value="F:FAD binding"/>
    <property type="evidence" value="ECO:0007669"/>
    <property type="project" value="InterPro"/>
</dbReference>
<evidence type="ECO:0000256" key="4">
    <source>
        <dbReference type="ARBA" id="ARBA00023002"/>
    </source>
</evidence>
<proteinExistence type="predicted"/>
<dbReference type="Pfam" id="PF01565">
    <property type="entry name" value="FAD_binding_4"/>
    <property type="match status" value="1"/>
</dbReference>
<keyword evidence="2" id="KW-0285">Flavoprotein</keyword>
<dbReference type="Proteomes" id="UP000001916">
    <property type="component" value="Chromosome"/>
</dbReference>
<dbReference type="eggNOG" id="COG0277">
    <property type="taxonomic scope" value="Bacteria"/>
</dbReference>
<evidence type="ECO:0000313" key="7">
    <source>
        <dbReference type="EMBL" id="ADH63322.1"/>
    </source>
</evidence>
<reference evidence="7 8" key="1">
    <citation type="journal article" date="2010" name="Stand. Genomic Sci.">
        <title>Complete genome sequence of Meiothermus silvanus type strain (VI-R2).</title>
        <authorList>
            <person name="Sikorski J."/>
            <person name="Tindall B.J."/>
            <person name="Lowry S."/>
            <person name="Lucas S."/>
            <person name="Nolan M."/>
            <person name="Copeland A."/>
            <person name="Glavina Del Rio T."/>
            <person name="Tice H."/>
            <person name="Cheng J.F."/>
            <person name="Han C."/>
            <person name="Pitluck S."/>
            <person name="Liolios K."/>
            <person name="Ivanova N."/>
            <person name="Mavromatis K."/>
            <person name="Mikhailova N."/>
            <person name="Pati A."/>
            <person name="Goodwin L."/>
            <person name="Chen A."/>
            <person name="Palaniappan K."/>
            <person name="Land M."/>
            <person name="Hauser L."/>
            <person name="Chang Y.J."/>
            <person name="Jeffries C.D."/>
            <person name="Rohde M."/>
            <person name="Goker M."/>
            <person name="Woyke T."/>
            <person name="Bristow J."/>
            <person name="Eisen J.A."/>
            <person name="Markowitz V."/>
            <person name="Hugenholtz P."/>
            <person name="Kyrpides N.C."/>
            <person name="Klenk H.P."/>
            <person name="Lapidus A."/>
        </authorList>
    </citation>
    <scope>NUCLEOTIDE SEQUENCE [LARGE SCALE GENOMIC DNA]</scope>
    <source>
        <strain evidence="8">ATCC 700542 / DSM 9946 / VI-R2</strain>
    </source>
</reference>
<keyword evidence="4" id="KW-0560">Oxidoreductase</keyword>
<evidence type="ECO:0000256" key="2">
    <source>
        <dbReference type="ARBA" id="ARBA00022630"/>
    </source>
</evidence>
<feature type="region of interest" description="Disordered" evidence="5">
    <location>
        <begin position="467"/>
        <end position="487"/>
    </location>
</feature>
<dbReference type="Gene3D" id="3.30.70.2740">
    <property type="match status" value="1"/>
</dbReference>
<dbReference type="HOGENOM" id="CLU_017779_9_2_0"/>
<dbReference type="Gene3D" id="3.30.465.10">
    <property type="match status" value="1"/>
</dbReference>
<sequence>MSLALEDRAPFLADLAKVFPKDRLLDKAAQLTPYESDALTAFRARPLAVALPESSEEVVAAVRLCAKHKVPFVARGSGTSLSGGSLPIEGGLVIGLNRMNRLLKLDPKERVAVVQPGFINLDVTRAAEPYGLYYAPDPSSQPVSTIGGNLAFNSGGAHCLKYGMTSNHVLGAKVVLPDGEVVALGQESLEAVGPDWLGLFVGSEGLLGIALEITLRLLPRPEKYHTVLAAYDSLEKAGEAVAAVVASGLLPGAMEIMDQLAIEAAEAAVHAGYPREAKALLIVELEGEALEVEAEARELARVIAASGAYQVRLAQSAEERLKIWKGRKAAFSAVGRLSPDYIVQDGVVPRSKLGQALVEIERLSQAYGLRVANVFHAGDGNLHPLVLYDGKKPGELERAEALAGEILRLCIRLGGSITGEHGVGMEKRQYLGEMFAEDDLEAMRRIRRAVDPEELSNRGKMFPGGEAPALRAHGAHPLEQAGVISRE</sequence>
<dbReference type="EMBL" id="CP002042">
    <property type="protein sequence ID" value="ADH63322.1"/>
    <property type="molecule type" value="Genomic_DNA"/>
</dbReference>
<keyword evidence="8" id="KW-1185">Reference proteome</keyword>
<dbReference type="SUPFAM" id="SSF56176">
    <property type="entry name" value="FAD-binding/transporter-associated domain-like"/>
    <property type="match status" value="1"/>
</dbReference>
<dbReference type="Gene3D" id="1.10.45.10">
    <property type="entry name" value="Vanillyl-alcohol Oxidase, Chain A, domain 4"/>
    <property type="match status" value="1"/>
</dbReference>
<dbReference type="STRING" id="526227.Mesil_1429"/>